<dbReference type="AlphaFoldDB" id="E9EC68"/>
<dbReference type="Gene3D" id="2.60.120.200">
    <property type="match status" value="2"/>
</dbReference>
<dbReference type="Proteomes" id="UP000002499">
    <property type="component" value="Unassembled WGS sequence"/>
</dbReference>
<dbReference type="PANTHER" id="PTHR10963:SF68">
    <property type="entry name" value="GLYCOSIDASE CRH1-RELATED"/>
    <property type="match status" value="1"/>
</dbReference>
<evidence type="ECO:0000313" key="4">
    <source>
        <dbReference type="EMBL" id="EFY86494.1"/>
    </source>
</evidence>
<name>E9EC68_METAQ</name>
<gene>
    <name evidence="4" type="ORF">MAC_07437</name>
</gene>
<dbReference type="InterPro" id="IPR050546">
    <property type="entry name" value="Glycosyl_Hydrlase_16"/>
</dbReference>
<dbReference type="GO" id="GO:0016757">
    <property type="term" value="F:glycosyltransferase activity"/>
    <property type="evidence" value="ECO:0007669"/>
    <property type="project" value="TreeGrafter"/>
</dbReference>
<evidence type="ECO:0000256" key="2">
    <source>
        <dbReference type="SAM" id="SignalP"/>
    </source>
</evidence>
<keyword evidence="2" id="KW-0732">Signal</keyword>
<dbReference type="InterPro" id="IPR000757">
    <property type="entry name" value="Beta-glucanase-like"/>
</dbReference>
<evidence type="ECO:0000259" key="3">
    <source>
        <dbReference type="PROSITE" id="PS51762"/>
    </source>
</evidence>
<dbReference type="GO" id="GO:0005975">
    <property type="term" value="P:carbohydrate metabolic process"/>
    <property type="evidence" value="ECO:0007669"/>
    <property type="project" value="InterPro"/>
</dbReference>
<sequence>MLRPYWTVCLAALTAASLKDLANCDPLRKDMRNDPIAQKSFPKEKKTRIEPSKLTVPSDCPPDAAFAGKASFDFTTAKWENVLDFWAVDEATAKDKKRLDLDTDGDGAAMGMWKPGDAPTLVSSKYLLFGKVSVTLRAAKGSGLITAVVLKSDSGDEIDWELLGAYDNQAQTNYFYDGQALFNTYNDTYDLAASSFDAFQKYSLEWTDQFLSFSVNDTIRKVWYVGEIPAAKWPQTPMQVKLGVWSVSNDSDRGEVEWAGGVPDWAAAPYKGFFRSVEVEDYTGFCNRTDGHVEYQYDERTVGWQKVRIAGCRGRPGPELPTPSPVRTGGATATETGEDGGPEKTGAGDDNGGGGGVWYVGEIPAAKWPQTPMQVKLGVWSVSNDSDRGEVEWAGGVPDWAAAPYKGFFRSVEVEDYTGFCNRTDGHVEYQYDERTVGWQKVRIAGCRGRPGPELPTPSPVRTGGATATETGEDGGPEKTGAGDDNGGAGLSTGPSSTLAAVLCLVWFLLL</sequence>
<dbReference type="PANTHER" id="PTHR10963">
    <property type="entry name" value="GLYCOSYL HYDROLASE-RELATED"/>
    <property type="match status" value="1"/>
</dbReference>
<reference evidence="4 5" key="1">
    <citation type="journal article" date="2011" name="PLoS Genet.">
        <title>Genome sequencing and comparative transcriptomics of the model entomopathogenic fungi Metarhizium anisopliae and M. acridum.</title>
        <authorList>
            <person name="Gao Q."/>
            <person name="Jin K."/>
            <person name="Ying S.H."/>
            <person name="Zhang Y."/>
            <person name="Xiao G."/>
            <person name="Shang Y."/>
            <person name="Duan Z."/>
            <person name="Hu X."/>
            <person name="Xie X.Q."/>
            <person name="Zhou G."/>
            <person name="Peng G."/>
            <person name="Luo Z."/>
            <person name="Huang W."/>
            <person name="Wang B."/>
            <person name="Fang W."/>
            <person name="Wang S."/>
            <person name="Zhong Y."/>
            <person name="Ma L.J."/>
            <person name="St Leger R.J."/>
            <person name="Zhao G.P."/>
            <person name="Pei Y."/>
            <person name="Feng M.G."/>
            <person name="Xia Y."/>
            <person name="Wang C."/>
        </authorList>
    </citation>
    <scope>NUCLEOTIDE SEQUENCE [LARGE SCALE GENOMIC DNA]</scope>
    <source>
        <strain evidence="4 5">CQMa 102</strain>
    </source>
</reference>
<dbReference type="PROSITE" id="PS51762">
    <property type="entry name" value="GH16_2"/>
    <property type="match status" value="1"/>
</dbReference>
<feature type="chain" id="PRO_5003235648" evidence="2">
    <location>
        <begin position="25"/>
        <end position="511"/>
    </location>
</feature>
<feature type="signal peptide" evidence="2">
    <location>
        <begin position="1"/>
        <end position="24"/>
    </location>
</feature>
<dbReference type="GO" id="GO:0009277">
    <property type="term" value="C:fungal-type cell wall"/>
    <property type="evidence" value="ECO:0007669"/>
    <property type="project" value="TreeGrafter"/>
</dbReference>
<keyword evidence="5" id="KW-1185">Reference proteome</keyword>
<dbReference type="Pfam" id="PF00722">
    <property type="entry name" value="Glyco_hydro_16"/>
    <property type="match status" value="1"/>
</dbReference>
<feature type="region of interest" description="Disordered" evidence="1">
    <location>
        <begin position="33"/>
        <end position="54"/>
    </location>
</feature>
<dbReference type="EMBL" id="GL698545">
    <property type="protein sequence ID" value="EFY86494.1"/>
    <property type="molecule type" value="Genomic_DNA"/>
</dbReference>
<dbReference type="eggNOG" id="ENOG502QQ71">
    <property type="taxonomic scope" value="Eukaryota"/>
</dbReference>
<dbReference type="GO" id="GO:0031505">
    <property type="term" value="P:fungal-type cell wall organization"/>
    <property type="evidence" value="ECO:0007669"/>
    <property type="project" value="TreeGrafter"/>
</dbReference>
<proteinExistence type="predicted"/>
<dbReference type="InterPro" id="IPR013320">
    <property type="entry name" value="ConA-like_dom_sf"/>
</dbReference>
<feature type="region of interest" description="Disordered" evidence="1">
    <location>
        <begin position="313"/>
        <end position="353"/>
    </location>
</feature>
<protein>
    <submittedName>
        <fullName evidence="4">Cell wall glucanosyltransferase Mwg1</fullName>
    </submittedName>
</protein>
<dbReference type="STRING" id="655827.E9EC68"/>
<evidence type="ECO:0000313" key="5">
    <source>
        <dbReference type="Proteomes" id="UP000002499"/>
    </source>
</evidence>
<dbReference type="GO" id="GO:0004553">
    <property type="term" value="F:hydrolase activity, hydrolyzing O-glycosyl compounds"/>
    <property type="evidence" value="ECO:0007669"/>
    <property type="project" value="InterPro"/>
</dbReference>
<feature type="compositionally biased region" description="Basic and acidic residues" evidence="1">
    <location>
        <begin position="41"/>
        <end position="51"/>
    </location>
</feature>
<evidence type="ECO:0000256" key="1">
    <source>
        <dbReference type="SAM" id="MobiDB-lite"/>
    </source>
</evidence>
<feature type="domain" description="GH16" evidence="3">
    <location>
        <begin position="49"/>
        <end position="274"/>
    </location>
</feature>
<dbReference type="SUPFAM" id="SSF49899">
    <property type="entry name" value="Concanavalin A-like lectins/glucanases"/>
    <property type="match status" value="2"/>
</dbReference>
<organism evidence="5">
    <name type="scientific">Metarhizium acridum (strain CQMa 102)</name>
    <dbReference type="NCBI Taxonomy" id="655827"/>
    <lineage>
        <taxon>Eukaryota</taxon>
        <taxon>Fungi</taxon>
        <taxon>Dikarya</taxon>
        <taxon>Ascomycota</taxon>
        <taxon>Pezizomycotina</taxon>
        <taxon>Sordariomycetes</taxon>
        <taxon>Hypocreomycetidae</taxon>
        <taxon>Hypocreales</taxon>
        <taxon>Clavicipitaceae</taxon>
        <taxon>Metarhizium</taxon>
    </lineage>
</organism>
<dbReference type="InParanoid" id="E9EC68"/>
<keyword evidence="4" id="KW-0808">Transferase</keyword>
<accession>E9EC68</accession>
<feature type="region of interest" description="Disordered" evidence="1">
    <location>
        <begin position="448"/>
        <end position="492"/>
    </location>
</feature>
<dbReference type="HOGENOM" id="CLU_027506_3_1_1"/>
<dbReference type="OrthoDB" id="4781at2759"/>